<name>A0A1I6DQN8_9FIRM</name>
<evidence type="ECO:0000259" key="2">
    <source>
        <dbReference type="Pfam" id="PF07561"/>
    </source>
</evidence>
<dbReference type="RefSeq" id="WP_092483658.1">
    <property type="nucleotide sequence ID" value="NZ_FOYM01000015.1"/>
</dbReference>
<organism evidence="3 4">
    <name type="scientific">Desulfoscipio geothermicus DSM 3669</name>
    <dbReference type="NCBI Taxonomy" id="1121426"/>
    <lineage>
        <taxon>Bacteria</taxon>
        <taxon>Bacillati</taxon>
        <taxon>Bacillota</taxon>
        <taxon>Clostridia</taxon>
        <taxon>Eubacteriales</taxon>
        <taxon>Desulfallaceae</taxon>
        <taxon>Desulfoscipio</taxon>
    </lineage>
</organism>
<dbReference type="EMBL" id="FOYM01000015">
    <property type="protein sequence ID" value="SFR07780.1"/>
    <property type="molecule type" value="Genomic_DNA"/>
</dbReference>
<dbReference type="InterPro" id="IPR011437">
    <property type="entry name" value="DUF1540"/>
</dbReference>
<feature type="region of interest" description="Disordered" evidence="1">
    <location>
        <begin position="27"/>
        <end position="49"/>
    </location>
</feature>
<evidence type="ECO:0000313" key="4">
    <source>
        <dbReference type="Proteomes" id="UP000199584"/>
    </source>
</evidence>
<gene>
    <name evidence="3" type="ORF">SAMN05660706_11534</name>
</gene>
<feature type="compositionally biased region" description="Basic and acidic residues" evidence="1">
    <location>
        <begin position="40"/>
        <end position="49"/>
    </location>
</feature>
<reference evidence="4" key="1">
    <citation type="submission" date="2016-10" db="EMBL/GenBank/DDBJ databases">
        <authorList>
            <person name="Varghese N."/>
            <person name="Submissions S."/>
        </authorList>
    </citation>
    <scope>NUCLEOTIDE SEQUENCE [LARGE SCALE GENOMIC DNA]</scope>
    <source>
        <strain evidence="4">DSM 3669</strain>
    </source>
</reference>
<protein>
    <recommendedName>
        <fullName evidence="2">DUF1540 domain-containing protein</fullName>
    </recommendedName>
</protein>
<accession>A0A1I6DQN8</accession>
<evidence type="ECO:0000256" key="1">
    <source>
        <dbReference type="SAM" id="MobiDB-lite"/>
    </source>
</evidence>
<evidence type="ECO:0000313" key="3">
    <source>
        <dbReference type="EMBL" id="SFR07780.1"/>
    </source>
</evidence>
<dbReference type="AlphaFoldDB" id="A0A1I6DQN8"/>
<sequence length="49" mass="5455">MPSIKCSVTECDYNKAVECHAPMIQVDRNNSSSASNSDQTKCETFKPKM</sequence>
<proteinExistence type="predicted"/>
<feature type="domain" description="DUF1540" evidence="2">
    <location>
        <begin position="4"/>
        <end position="45"/>
    </location>
</feature>
<keyword evidence="4" id="KW-1185">Reference proteome</keyword>
<dbReference type="Proteomes" id="UP000199584">
    <property type="component" value="Unassembled WGS sequence"/>
</dbReference>
<dbReference type="Pfam" id="PF07561">
    <property type="entry name" value="DUF1540"/>
    <property type="match status" value="1"/>
</dbReference>